<dbReference type="PANTHER" id="PTHR32089:SF74">
    <property type="entry name" value="METHYL-ACCEPTING CHEMOTAXIS PROTEIN AER"/>
    <property type="match status" value="1"/>
</dbReference>
<dbReference type="CDD" id="cd00130">
    <property type="entry name" value="PAS"/>
    <property type="match status" value="1"/>
</dbReference>
<dbReference type="SUPFAM" id="SSF58104">
    <property type="entry name" value="Methyl-accepting chemotaxis protein (MCP) signaling domain"/>
    <property type="match status" value="1"/>
</dbReference>
<dbReference type="Gene3D" id="3.30.450.20">
    <property type="entry name" value="PAS domain"/>
    <property type="match status" value="1"/>
</dbReference>
<evidence type="ECO:0000256" key="1">
    <source>
        <dbReference type="ARBA" id="ARBA00004370"/>
    </source>
</evidence>
<dbReference type="Proteomes" id="UP000009144">
    <property type="component" value="Chromosome"/>
</dbReference>
<dbReference type="InterPro" id="IPR000014">
    <property type="entry name" value="PAS"/>
</dbReference>
<sequence>MKINKPVTQIEEAYKSDANIFTITNSKGIITYVNQDFVDISGFAENELVGKNHNVVRHPDMPPAAFSTLWEEVKSDKSWMGIVKNRCKNGNHYWVDAYVTPRTKDDGTREYQSIRRKPKREYVDRAAALYEKLGKGKKAVELNSSLSIIFKIAGLSALMMIIQLVASLALHNWLSVMIISLLCISVVLGGIYILLNPLKELVIDARRIIKDPVARYVYSGRRDELGDIALAMKFLESETAGLIGRVADSAATMESNTFILGGAIKASKVYAEQQFNETEQIAAAINEMSASILEVSRNAQNSTLIANNGVEEVEKGKKLVQVSVDLMQVLQGDVEQASETIKALEKSSNDIAIVLDVINEISEQTNLLALNAAIEAARAGDAGRGFAVVADEVRSLASRTRTSTEEIRVMVEKLQNNSATAVQAMSDGLKQADACVGHNQNTVSSFANILDVIQKINEMTTQIASAVEQQSAVAEEISKSIHNIRDSSGNNVREADNTVSISSHMMALTTNFESLAAQFWAKQTNS</sequence>
<dbReference type="PROSITE" id="PS50112">
    <property type="entry name" value="PAS"/>
    <property type="match status" value="1"/>
</dbReference>
<evidence type="ECO:0000313" key="5">
    <source>
        <dbReference type="Proteomes" id="UP000009144"/>
    </source>
</evidence>
<dbReference type="PANTHER" id="PTHR32089">
    <property type="entry name" value="METHYL-ACCEPTING CHEMOTAXIS PROTEIN MCPB"/>
    <property type="match status" value="1"/>
</dbReference>
<dbReference type="NCBIfam" id="TIGR00229">
    <property type="entry name" value="sensory_box"/>
    <property type="match status" value="1"/>
</dbReference>
<evidence type="ECO:0000256" key="2">
    <source>
        <dbReference type="ARBA" id="ARBA00023224"/>
    </source>
</evidence>
<dbReference type="STRING" id="754476.Q7A_2583"/>
<name>I1XLV4_METNJ</name>
<dbReference type="InterPro" id="IPR013655">
    <property type="entry name" value="PAS_fold_3"/>
</dbReference>
<dbReference type="eggNOG" id="COG0840">
    <property type="taxonomic scope" value="Bacteria"/>
</dbReference>
<dbReference type="Pfam" id="PF08447">
    <property type="entry name" value="PAS_3"/>
    <property type="match status" value="1"/>
</dbReference>
<dbReference type="InterPro" id="IPR035965">
    <property type="entry name" value="PAS-like_dom_sf"/>
</dbReference>
<dbReference type="SMART" id="SM00283">
    <property type="entry name" value="MA"/>
    <property type="match status" value="1"/>
</dbReference>
<dbReference type="GO" id="GO:0006935">
    <property type="term" value="P:chemotaxis"/>
    <property type="evidence" value="ECO:0007669"/>
    <property type="project" value="UniProtKB-ARBA"/>
</dbReference>
<dbReference type="OrthoDB" id="6433966at2"/>
<protein>
    <submittedName>
        <fullName evidence="4">Aerotaxis sensor receptor protein</fullName>
    </submittedName>
</protein>
<proteinExistence type="inferred from homology"/>
<dbReference type="Gene3D" id="1.10.287.950">
    <property type="entry name" value="Methyl-accepting chemotaxis protein"/>
    <property type="match status" value="1"/>
</dbReference>
<dbReference type="FunFam" id="1.10.287.950:FF:000001">
    <property type="entry name" value="Methyl-accepting chemotaxis sensory transducer"/>
    <property type="match status" value="1"/>
</dbReference>
<reference evidence="4 5" key="2">
    <citation type="journal article" date="2013" name="Int. J. Syst. Evol. Microbiol.">
        <title>Methylophaga nitratireducenticrescens sp. nov. and Methylophaga frappieri sp. nov., isolated from the biofilm of the methanol-fed denitrification system treating the seawater at the Montreal Biodome.</title>
        <authorList>
            <person name="Villeneuve C."/>
            <person name="Martineau C."/>
            <person name="Mauffrey F."/>
            <person name="Villemur R."/>
        </authorList>
    </citation>
    <scope>NUCLEOTIDE SEQUENCE [LARGE SCALE GENOMIC DNA]</scope>
    <source>
        <strain evidence="4 5">JAM1</strain>
    </source>
</reference>
<organism evidence="4 5">
    <name type="scientific">Methylophaga nitratireducenticrescens</name>
    <dbReference type="NCBI Taxonomy" id="754476"/>
    <lineage>
        <taxon>Bacteria</taxon>
        <taxon>Pseudomonadati</taxon>
        <taxon>Pseudomonadota</taxon>
        <taxon>Gammaproteobacteria</taxon>
        <taxon>Thiotrichales</taxon>
        <taxon>Piscirickettsiaceae</taxon>
        <taxon>Methylophaga</taxon>
    </lineage>
</organism>
<dbReference type="Pfam" id="PF00015">
    <property type="entry name" value="MCPsignal"/>
    <property type="match status" value="1"/>
</dbReference>
<gene>
    <name evidence="4" type="ordered locus">Q7A_2583</name>
</gene>
<dbReference type="AlphaFoldDB" id="I1XLV4"/>
<dbReference type="GO" id="GO:0016020">
    <property type="term" value="C:membrane"/>
    <property type="evidence" value="ECO:0007669"/>
    <property type="project" value="UniProtKB-SubCell"/>
</dbReference>
<keyword evidence="2" id="KW-0807">Transducer</keyword>
<dbReference type="HOGENOM" id="CLU_000445_107_26_6"/>
<dbReference type="RefSeq" id="WP_014707735.1">
    <property type="nucleotide sequence ID" value="NC_017857.3"/>
</dbReference>
<dbReference type="PROSITE" id="PS50111">
    <property type="entry name" value="CHEMOTAXIS_TRANSDUC_2"/>
    <property type="match status" value="1"/>
</dbReference>
<evidence type="ECO:0000313" key="4">
    <source>
        <dbReference type="EMBL" id="AFI85373.1"/>
    </source>
</evidence>
<comment type="similarity">
    <text evidence="3">Belongs to the methyl-accepting chemotaxis (MCP) protein family.</text>
</comment>
<evidence type="ECO:0000256" key="3">
    <source>
        <dbReference type="ARBA" id="ARBA00029447"/>
    </source>
</evidence>
<keyword evidence="5" id="KW-1185">Reference proteome</keyword>
<dbReference type="EMBL" id="CP003390">
    <property type="protein sequence ID" value="AFI85373.1"/>
    <property type="molecule type" value="Genomic_DNA"/>
</dbReference>
<dbReference type="InterPro" id="IPR004089">
    <property type="entry name" value="MCPsignal_dom"/>
</dbReference>
<dbReference type="GO" id="GO:0007165">
    <property type="term" value="P:signal transduction"/>
    <property type="evidence" value="ECO:0007669"/>
    <property type="project" value="UniProtKB-KW"/>
</dbReference>
<keyword evidence="4" id="KW-0675">Receptor</keyword>
<dbReference type="PATRIC" id="fig|754476.3.peg.2534"/>
<dbReference type="KEGG" id="mej:Q7A_2583"/>
<accession>I1XLV4</accession>
<comment type="subcellular location">
    <subcellularLocation>
        <location evidence="1">Membrane</location>
    </subcellularLocation>
</comment>
<dbReference type="CDD" id="cd11386">
    <property type="entry name" value="MCP_signal"/>
    <property type="match status" value="1"/>
</dbReference>
<dbReference type="SUPFAM" id="SSF55785">
    <property type="entry name" value="PYP-like sensor domain (PAS domain)"/>
    <property type="match status" value="1"/>
</dbReference>
<reference evidence="4 5" key="1">
    <citation type="journal article" date="2012" name="J. Bacteriol.">
        <title>Complete genome sequences of Methylophaga sp. strain JAM1 and Methylophaga sp. strain JAM7.</title>
        <authorList>
            <person name="Villeneuve C."/>
            <person name="Martineau C."/>
            <person name="Mauffrey F."/>
            <person name="Villemur R."/>
        </authorList>
    </citation>
    <scope>NUCLEOTIDE SEQUENCE [LARGE SCALE GENOMIC DNA]</scope>
    <source>
        <strain evidence="4 5">JAM1</strain>
    </source>
</reference>